<keyword evidence="3" id="KW-1185">Reference proteome</keyword>
<gene>
    <name evidence="2" type="ORF">JMJ56_27520</name>
</gene>
<feature type="region of interest" description="Disordered" evidence="1">
    <location>
        <begin position="53"/>
        <end position="76"/>
    </location>
</feature>
<proteinExistence type="predicted"/>
<dbReference type="EMBL" id="JAETWB010000035">
    <property type="protein sequence ID" value="MBL6081736.1"/>
    <property type="molecule type" value="Genomic_DNA"/>
</dbReference>
<protein>
    <submittedName>
        <fullName evidence="2">Uncharacterized protein</fullName>
    </submittedName>
</protein>
<reference evidence="2 3" key="1">
    <citation type="submission" date="2021-01" db="EMBL/GenBank/DDBJ databases">
        <title>Belnapia mucosa sp. nov. and Belnapia arida sp. nov., isolated from the Tabernas Desert (Almeria, Spain).</title>
        <authorList>
            <person name="Molina-Menor E."/>
            <person name="Vidal-Verdu A."/>
            <person name="Calonge A."/>
            <person name="Satari L."/>
            <person name="Pereto J."/>
            <person name="Porcar M."/>
        </authorList>
    </citation>
    <scope>NUCLEOTIDE SEQUENCE [LARGE SCALE GENOMIC DNA]</scope>
    <source>
        <strain evidence="2 3">T18</strain>
    </source>
</reference>
<name>A0ABS1UAL8_9PROT</name>
<organism evidence="2 3">
    <name type="scientific">Belnapia arida</name>
    <dbReference type="NCBI Taxonomy" id="2804533"/>
    <lineage>
        <taxon>Bacteria</taxon>
        <taxon>Pseudomonadati</taxon>
        <taxon>Pseudomonadota</taxon>
        <taxon>Alphaproteobacteria</taxon>
        <taxon>Acetobacterales</taxon>
        <taxon>Roseomonadaceae</taxon>
        <taxon>Belnapia</taxon>
    </lineage>
</organism>
<sequence length="76" mass="8369">MSRILQCIHFHPNYSRCEAVCTDTAQRFHSVPIVSGFVTNNAGSRTGHAVLRRPSEEQGGGLMPDDAQRTVLDLES</sequence>
<evidence type="ECO:0000256" key="1">
    <source>
        <dbReference type="SAM" id="MobiDB-lite"/>
    </source>
</evidence>
<evidence type="ECO:0000313" key="2">
    <source>
        <dbReference type="EMBL" id="MBL6081736.1"/>
    </source>
</evidence>
<comment type="caution">
    <text evidence="2">The sequence shown here is derived from an EMBL/GenBank/DDBJ whole genome shotgun (WGS) entry which is preliminary data.</text>
</comment>
<dbReference type="Proteomes" id="UP000660885">
    <property type="component" value="Unassembled WGS sequence"/>
</dbReference>
<dbReference type="RefSeq" id="WP_202834951.1">
    <property type="nucleotide sequence ID" value="NZ_JAETWB010000035.1"/>
</dbReference>
<evidence type="ECO:0000313" key="3">
    <source>
        <dbReference type="Proteomes" id="UP000660885"/>
    </source>
</evidence>
<accession>A0ABS1UAL8</accession>